<evidence type="ECO:0000256" key="1">
    <source>
        <dbReference type="SAM" id="Coils"/>
    </source>
</evidence>
<feature type="region of interest" description="Disordered" evidence="2">
    <location>
        <begin position="279"/>
        <end position="300"/>
    </location>
</feature>
<dbReference type="Proteomes" id="UP000219435">
    <property type="component" value="Unassembled WGS sequence"/>
</dbReference>
<keyword evidence="1" id="KW-0175">Coiled coil</keyword>
<dbReference type="InterPro" id="IPR058593">
    <property type="entry name" value="ARB_07466-like_C"/>
</dbReference>
<feature type="compositionally biased region" description="Basic and acidic residues" evidence="2">
    <location>
        <begin position="291"/>
        <end position="300"/>
    </location>
</feature>
<dbReference type="AlphaFoldDB" id="A0A285V6L5"/>
<dbReference type="Pfam" id="PF26571">
    <property type="entry name" value="VldE"/>
    <property type="match status" value="1"/>
</dbReference>
<feature type="coiled-coil region" evidence="1">
    <location>
        <begin position="111"/>
        <end position="149"/>
    </location>
</feature>
<evidence type="ECO:0000313" key="4">
    <source>
        <dbReference type="EMBL" id="SOC49699.1"/>
    </source>
</evidence>
<dbReference type="EMBL" id="OBQI01000003">
    <property type="protein sequence ID" value="SOC49699.1"/>
    <property type="molecule type" value="Genomic_DNA"/>
</dbReference>
<sequence>MHPRTILNALHLRPAADRRPPTAGRRPAVYLGVAVAGAAVVNLVVGSGPAAHAEAVQSESVSVAEQLGVDGTAGPADVVRGLGPLAGLAASRSSREDAEFAAQLTQAAADQAVLDQQRAEAEAAARRAAEEAAAKRAAELAELAQLAELAAAQAKAAALAPAAKTPAAAVAGAAGSVAATTRAKISNSAGAINPRAQAAADAVVSNVPGAASITLGGTRASAADPGGHPSGLAVDYMVLSNSALGDAIVAYHVANWNALGVDYIIWKQRMLSSPGGAWKQMENRGSPTANHMDHPHVNYR</sequence>
<dbReference type="RefSeq" id="WP_245852747.1">
    <property type="nucleotide sequence ID" value="NZ_OBQI01000003.1"/>
</dbReference>
<evidence type="ECO:0000256" key="2">
    <source>
        <dbReference type="SAM" id="MobiDB-lite"/>
    </source>
</evidence>
<evidence type="ECO:0000259" key="3">
    <source>
        <dbReference type="Pfam" id="PF26571"/>
    </source>
</evidence>
<evidence type="ECO:0000313" key="5">
    <source>
        <dbReference type="Proteomes" id="UP000219435"/>
    </source>
</evidence>
<accession>A0A285V6L5</accession>
<proteinExistence type="predicted"/>
<organism evidence="4 5">
    <name type="scientific">Blastococcus aggregatus</name>
    <dbReference type="NCBI Taxonomy" id="38502"/>
    <lineage>
        <taxon>Bacteria</taxon>
        <taxon>Bacillati</taxon>
        <taxon>Actinomycetota</taxon>
        <taxon>Actinomycetes</taxon>
        <taxon>Geodermatophilales</taxon>
        <taxon>Geodermatophilaceae</taxon>
        <taxon>Blastococcus</taxon>
    </lineage>
</organism>
<reference evidence="5" key="1">
    <citation type="submission" date="2017-08" db="EMBL/GenBank/DDBJ databases">
        <authorList>
            <person name="Varghese N."/>
            <person name="Submissions S."/>
        </authorList>
    </citation>
    <scope>NUCLEOTIDE SEQUENCE [LARGE SCALE GENOMIC DNA]</scope>
    <source>
        <strain evidence="5">DSM 4725</strain>
    </source>
</reference>
<protein>
    <recommendedName>
        <fullName evidence="3">ARB-07466-like C-terminal domain-containing protein</fullName>
    </recommendedName>
</protein>
<keyword evidence="5" id="KW-1185">Reference proteome</keyword>
<name>A0A285V6L5_9ACTN</name>
<feature type="domain" description="ARB-07466-like C-terminal" evidence="3">
    <location>
        <begin position="189"/>
        <end position="292"/>
    </location>
</feature>
<gene>
    <name evidence="4" type="ORF">SAMN05660748_2431</name>
</gene>